<evidence type="ECO:0000259" key="9">
    <source>
        <dbReference type="PROSITE" id="PS00631"/>
    </source>
</evidence>
<keyword evidence="8" id="KW-0464">Manganese</keyword>
<dbReference type="RefSeq" id="WP_259314695.1">
    <property type="nucleotide sequence ID" value="NZ_CP087164.1"/>
</dbReference>
<keyword evidence="8" id="KW-0479">Metal-binding</keyword>
<dbReference type="PANTHER" id="PTHR11963:SF23">
    <property type="entry name" value="CYTOSOL AMINOPEPTIDASE"/>
    <property type="match status" value="1"/>
</dbReference>
<dbReference type="GO" id="GO:0030145">
    <property type="term" value="F:manganese ion binding"/>
    <property type="evidence" value="ECO:0007669"/>
    <property type="project" value="UniProtKB-UniRule"/>
</dbReference>
<evidence type="ECO:0000256" key="2">
    <source>
        <dbReference type="ARBA" id="ARBA00000967"/>
    </source>
</evidence>
<evidence type="ECO:0000256" key="7">
    <source>
        <dbReference type="ARBA" id="ARBA00049972"/>
    </source>
</evidence>
<dbReference type="AlphaFoldDB" id="A0A9E6XWE3"/>
<comment type="cofactor">
    <cofactor evidence="8">
        <name>Mn(2+)</name>
        <dbReference type="ChEBI" id="CHEBI:29035"/>
    </cofactor>
    <text evidence="8">Binds 2 manganese ions per subunit.</text>
</comment>
<dbReference type="EC" id="3.4.11.10" evidence="8"/>
<accession>A0A9E6XWE3</accession>
<feature type="binding site" evidence="8">
    <location>
        <position position="253"/>
    </location>
    <ligand>
        <name>Mn(2+)</name>
        <dbReference type="ChEBI" id="CHEBI:29035"/>
        <label>2</label>
    </ligand>
</feature>
<keyword evidence="6 8" id="KW-0378">Hydrolase</keyword>
<evidence type="ECO:0000256" key="4">
    <source>
        <dbReference type="ARBA" id="ARBA00022438"/>
    </source>
</evidence>
<feature type="binding site" evidence="8">
    <location>
        <position position="332"/>
    </location>
    <ligand>
        <name>Mn(2+)</name>
        <dbReference type="ChEBI" id="CHEBI:29035"/>
        <label>1</label>
    </ligand>
</feature>
<feature type="domain" description="Cytosol aminopeptidase" evidence="9">
    <location>
        <begin position="328"/>
        <end position="335"/>
    </location>
</feature>
<evidence type="ECO:0000256" key="8">
    <source>
        <dbReference type="HAMAP-Rule" id="MF_00181"/>
    </source>
</evidence>
<feature type="binding site" evidence="8">
    <location>
        <position position="271"/>
    </location>
    <ligand>
        <name>Mn(2+)</name>
        <dbReference type="ChEBI" id="CHEBI:29035"/>
        <label>2</label>
    </ligand>
</feature>
<comment type="catalytic activity">
    <reaction evidence="1 8">
        <text>Release of an N-terminal amino acid, Xaa-|-Yaa-, in which Xaa is preferably Leu, but may be other amino acids including Pro although not Arg or Lys, and Yaa may be Pro. Amino acid amides and methyl esters are also readily hydrolyzed, but rates on arylamides are exceedingly low.</text>
        <dbReference type="EC" id="3.4.11.1"/>
    </reaction>
</comment>
<evidence type="ECO:0000256" key="1">
    <source>
        <dbReference type="ARBA" id="ARBA00000135"/>
    </source>
</evidence>
<feature type="binding site" evidence="8">
    <location>
        <position position="248"/>
    </location>
    <ligand>
        <name>Mn(2+)</name>
        <dbReference type="ChEBI" id="CHEBI:29035"/>
        <label>2</label>
    </ligand>
</feature>
<feature type="binding site" evidence="8">
    <location>
        <position position="330"/>
    </location>
    <ligand>
        <name>Mn(2+)</name>
        <dbReference type="ChEBI" id="CHEBI:29035"/>
        <label>1</label>
    </ligand>
</feature>
<reference evidence="10" key="1">
    <citation type="journal article" date="2022" name="Int. J. Syst. Evol. Microbiol.">
        <title>Pseudomonas aegrilactucae sp. nov. and Pseudomonas morbosilactucae sp. nov., pathogens causing bacterial rot of lettuce in Japan.</title>
        <authorList>
            <person name="Sawada H."/>
            <person name="Fujikawa T."/>
            <person name="Satou M."/>
        </authorList>
    </citation>
    <scope>NUCLEOTIDE SEQUENCE</scope>
    <source>
        <strain evidence="10">0166_1</strain>
    </source>
</reference>
<dbReference type="SUPFAM" id="SSF53187">
    <property type="entry name" value="Zn-dependent exopeptidases"/>
    <property type="match status" value="1"/>
</dbReference>
<dbReference type="SUPFAM" id="SSF52949">
    <property type="entry name" value="Macro domain-like"/>
    <property type="match status" value="1"/>
</dbReference>
<dbReference type="InterPro" id="IPR043472">
    <property type="entry name" value="Macro_dom-like"/>
</dbReference>
<dbReference type="InterPro" id="IPR008283">
    <property type="entry name" value="Peptidase_M17_N"/>
</dbReference>
<dbReference type="InterPro" id="IPR011356">
    <property type="entry name" value="Leucine_aapep/pepB"/>
</dbReference>
<proteinExistence type="inferred from homology"/>
<comment type="catalytic activity">
    <reaction evidence="2 8">
        <text>Release of an N-terminal amino acid, preferentially leucine, but not glutamic or aspartic acids.</text>
        <dbReference type="EC" id="3.4.11.10"/>
    </reaction>
</comment>
<comment type="subcellular location">
    <subcellularLocation>
        <location evidence="8">Cytoplasm</location>
    </subcellularLocation>
</comment>
<dbReference type="InterPro" id="IPR000819">
    <property type="entry name" value="Peptidase_M17_C"/>
</dbReference>
<gene>
    <name evidence="8 10" type="primary">pepA</name>
    <name evidence="10" type="ORF">DSM104329_01416</name>
</gene>
<dbReference type="PROSITE" id="PS00631">
    <property type="entry name" value="CYTOSOL_AP"/>
    <property type="match status" value="1"/>
</dbReference>
<dbReference type="Pfam" id="PF00883">
    <property type="entry name" value="Peptidase_M17"/>
    <property type="match status" value="1"/>
</dbReference>
<feature type="active site" evidence="8">
    <location>
        <position position="334"/>
    </location>
</feature>
<evidence type="ECO:0000256" key="3">
    <source>
        <dbReference type="ARBA" id="ARBA00009528"/>
    </source>
</evidence>
<keyword evidence="4 8" id="KW-0031">Aminopeptidase</keyword>
<comment type="function">
    <text evidence="7 8">Presumably involved in the processing and regular turnover of intracellular proteins. Catalyzes the removal of unsubstituted N-terminal amino acids from various peptides.</text>
</comment>
<dbReference type="EMBL" id="CP087164">
    <property type="protein sequence ID" value="UGS35032.1"/>
    <property type="molecule type" value="Genomic_DNA"/>
</dbReference>
<keyword evidence="11" id="KW-1185">Reference proteome</keyword>
<feature type="binding site" evidence="8">
    <location>
        <position position="253"/>
    </location>
    <ligand>
        <name>Mn(2+)</name>
        <dbReference type="ChEBI" id="CHEBI:29035"/>
        <label>1</label>
    </ligand>
</feature>
<dbReference type="HAMAP" id="MF_00181">
    <property type="entry name" value="Cytosol_peptidase_M17"/>
    <property type="match status" value="1"/>
</dbReference>
<protein>
    <recommendedName>
        <fullName evidence="8">Probable cytosol aminopeptidase</fullName>
        <ecNumber evidence="8">3.4.11.1</ecNumber>
    </recommendedName>
    <alternativeName>
        <fullName evidence="8">Leucine aminopeptidase</fullName>
        <shortName evidence="8">LAP</shortName>
        <ecNumber evidence="8">3.4.11.10</ecNumber>
    </alternativeName>
    <alternativeName>
        <fullName evidence="8">Leucyl aminopeptidase</fullName>
    </alternativeName>
</protein>
<keyword evidence="5 8" id="KW-0645">Protease</keyword>
<keyword evidence="8" id="KW-0963">Cytoplasm</keyword>
<dbReference type="GO" id="GO:0005737">
    <property type="term" value="C:cytoplasm"/>
    <property type="evidence" value="ECO:0007669"/>
    <property type="project" value="UniProtKB-SubCell"/>
</dbReference>
<dbReference type="KEGG" id="sbae:DSM104329_01416"/>
<dbReference type="Gene3D" id="3.40.220.10">
    <property type="entry name" value="Leucine Aminopeptidase, subunit E, domain 1"/>
    <property type="match status" value="1"/>
</dbReference>
<evidence type="ECO:0000256" key="5">
    <source>
        <dbReference type="ARBA" id="ARBA00022670"/>
    </source>
</evidence>
<feature type="binding site" evidence="8">
    <location>
        <position position="332"/>
    </location>
    <ligand>
        <name>Mn(2+)</name>
        <dbReference type="ChEBI" id="CHEBI:29035"/>
        <label>2</label>
    </ligand>
</feature>
<dbReference type="CDD" id="cd00433">
    <property type="entry name" value="Peptidase_M17"/>
    <property type="match status" value="1"/>
</dbReference>
<organism evidence="10 11">
    <name type="scientific">Capillimicrobium parvum</name>
    <dbReference type="NCBI Taxonomy" id="2884022"/>
    <lineage>
        <taxon>Bacteria</taxon>
        <taxon>Bacillati</taxon>
        <taxon>Actinomycetota</taxon>
        <taxon>Thermoleophilia</taxon>
        <taxon>Solirubrobacterales</taxon>
        <taxon>Capillimicrobiaceae</taxon>
        <taxon>Capillimicrobium</taxon>
    </lineage>
</organism>
<name>A0A9E6XWE3_9ACTN</name>
<feature type="active site" evidence="8">
    <location>
        <position position="260"/>
    </location>
</feature>
<evidence type="ECO:0000313" key="10">
    <source>
        <dbReference type="EMBL" id="UGS35032.1"/>
    </source>
</evidence>
<dbReference type="PANTHER" id="PTHR11963">
    <property type="entry name" value="LEUCINE AMINOPEPTIDASE-RELATED"/>
    <property type="match status" value="1"/>
</dbReference>
<dbReference type="Pfam" id="PF02789">
    <property type="entry name" value="Peptidase_M17_N"/>
    <property type="match status" value="1"/>
</dbReference>
<dbReference type="EC" id="3.4.11.1" evidence="8"/>
<dbReference type="GO" id="GO:0070006">
    <property type="term" value="F:metalloaminopeptidase activity"/>
    <property type="evidence" value="ECO:0007669"/>
    <property type="project" value="InterPro"/>
</dbReference>
<evidence type="ECO:0000313" key="11">
    <source>
        <dbReference type="Proteomes" id="UP001162834"/>
    </source>
</evidence>
<dbReference type="PRINTS" id="PR00481">
    <property type="entry name" value="LAMNOPPTDASE"/>
</dbReference>
<dbReference type="Gene3D" id="3.40.630.10">
    <property type="entry name" value="Zn peptidases"/>
    <property type="match status" value="1"/>
</dbReference>
<dbReference type="Proteomes" id="UP001162834">
    <property type="component" value="Chromosome"/>
</dbReference>
<sequence length="479" mass="49889">MDVIATTAPPRDTDADTVVVGVFEGKDVAHDLEGAPLQGLLETGEARRSFEHVALTHAEGKRWLLIGLGERDAFDAERARVLAAVAAGHLDALGTRSLCWEVPHHVGADVVEALVEGTLLAAYRFDRFRRPPEDAPARLERLVLSDHHDVGEAVAAGRVIGEAQNAARDLANAPANVMTPTALGERARELAAEHDAITATVEGRAAIEGRGMGAFAAVARGSEAEPALITLRYEPEGASGPLLGLVGKAVTFDSGGLSIKPAASMVAMKFDMAGGAAVLEAVGAIARLRLPVRVLAVVGATENLINGSAMRPGDILHTKAGLTIEVNNTDAEGRLVLADCLTHAVEEGAERLVDVATLTGAILSALGRTHAGLLGDDDAWCEAVAEAGRRSGEIVWRLPLHAETAELVKGTVGDLVNAVESRVAGSITAAELLQRFTGDVPWAHLDIVGVGWDSGKAYAPKGASGWGVRILVELARALA</sequence>
<dbReference type="InterPro" id="IPR023042">
    <property type="entry name" value="Peptidase_M17_leu_NH2_pept"/>
</dbReference>
<dbReference type="GO" id="GO:0006508">
    <property type="term" value="P:proteolysis"/>
    <property type="evidence" value="ECO:0007669"/>
    <property type="project" value="UniProtKB-KW"/>
</dbReference>
<evidence type="ECO:0000256" key="6">
    <source>
        <dbReference type="ARBA" id="ARBA00022801"/>
    </source>
</evidence>
<comment type="similarity">
    <text evidence="3 8">Belongs to the peptidase M17 family.</text>
</comment>